<protein>
    <submittedName>
        <fullName evidence="2">Uncharacterized protein</fullName>
    </submittedName>
</protein>
<accession>A0ABR3X1E8</accession>
<dbReference type="EMBL" id="JAVDPF010000033">
    <property type="protein sequence ID" value="KAL1869776.1"/>
    <property type="molecule type" value="Genomic_DNA"/>
</dbReference>
<evidence type="ECO:0000313" key="3">
    <source>
        <dbReference type="Proteomes" id="UP001583193"/>
    </source>
</evidence>
<dbReference type="CDD" id="cd12148">
    <property type="entry name" value="fungal_TF_MHR"/>
    <property type="match status" value="1"/>
</dbReference>
<keyword evidence="3" id="KW-1185">Reference proteome</keyword>
<name>A0ABR3X1E8_9EURO</name>
<dbReference type="Proteomes" id="UP001583193">
    <property type="component" value="Unassembled WGS sequence"/>
</dbReference>
<reference evidence="2 3" key="1">
    <citation type="journal article" date="2024" name="IMA Fungus">
        <title>IMA Genome - F19 : A genome assembly and annotation guide to empower mycologists, including annotated draft genome sequences of Ceratocystis pirilliformis, Diaporthe australafricana, Fusarium ophioides, Paecilomyces lecythidis, and Sporothrix stenoceras.</title>
        <authorList>
            <person name="Aylward J."/>
            <person name="Wilson A.M."/>
            <person name="Visagie C.M."/>
            <person name="Spraker J."/>
            <person name="Barnes I."/>
            <person name="Buitendag C."/>
            <person name="Ceriani C."/>
            <person name="Del Mar Angel L."/>
            <person name="du Plessis D."/>
            <person name="Fuchs T."/>
            <person name="Gasser K."/>
            <person name="Kramer D."/>
            <person name="Li W."/>
            <person name="Munsamy K."/>
            <person name="Piso A."/>
            <person name="Price J.L."/>
            <person name="Sonnekus B."/>
            <person name="Thomas C."/>
            <person name="van der Nest A."/>
            <person name="van Dijk A."/>
            <person name="van Heerden A."/>
            <person name="van Vuuren N."/>
            <person name="Yilmaz N."/>
            <person name="Duong T.A."/>
            <person name="van der Merwe N.A."/>
            <person name="Wingfield M.J."/>
            <person name="Wingfield B.D."/>
        </authorList>
    </citation>
    <scope>NUCLEOTIDE SEQUENCE [LARGE SCALE GENOMIC DNA]</scope>
    <source>
        <strain evidence="2 3">CMW 18167</strain>
    </source>
</reference>
<evidence type="ECO:0000256" key="1">
    <source>
        <dbReference type="SAM" id="MobiDB-lite"/>
    </source>
</evidence>
<comment type="caution">
    <text evidence="2">The sequence shown here is derived from an EMBL/GenBank/DDBJ whole genome shotgun (WGS) entry which is preliminary data.</text>
</comment>
<sequence>MRLEASSIDPDLPSPIAHIVLEFQLGQSISKLPGIASGSISPSHADIVQDEIKKWFSSFPPAFDITAPDMRFDDEHPYVALQRYQLHLSGYMVMLTPIKSSLTKNLASASPNEKNRQGKAVSYSLKLMESSKGLFRCIFADTPNFHFVVFMIFDAAAFLCSAIIHDQSRTLVQRDKVIESIGSAIGMMEWLAGFTKLASTCNVILRRLVIRLPLSSLEEKAFRSSSSPDSTLQSKSLQSPPNLSMTSSAGEYTEEPIEEFPYFGVDQMPTPDITDFSDLVNIDFGDLGRIWDWESLHLGL</sequence>
<feature type="region of interest" description="Disordered" evidence="1">
    <location>
        <begin position="224"/>
        <end position="250"/>
    </location>
</feature>
<gene>
    <name evidence="2" type="ORF">Plec18167_007700</name>
</gene>
<proteinExistence type="predicted"/>
<organism evidence="2 3">
    <name type="scientific">Paecilomyces lecythidis</name>
    <dbReference type="NCBI Taxonomy" id="3004212"/>
    <lineage>
        <taxon>Eukaryota</taxon>
        <taxon>Fungi</taxon>
        <taxon>Dikarya</taxon>
        <taxon>Ascomycota</taxon>
        <taxon>Pezizomycotina</taxon>
        <taxon>Eurotiomycetes</taxon>
        <taxon>Eurotiomycetidae</taxon>
        <taxon>Eurotiales</taxon>
        <taxon>Thermoascaceae</taxon>
        <taxon>Paecilomyces</taxon>
    </lineage>
</organism>
<evidence type="ECO:0000313" key="2">
    <source>
        <dbReference type="EMBL" id="KAL1869776.1"/>
    </source>
</evidence>